<feature type="domain" description="ABC transporter" evidence="4">
    <location>
        <begin position="4"/>
        <end position="231"/>
    </location>
</feature>
<evidence type="ECO:0000256" key="2">
    <source>
        <dbReference type="ARBA" id="ARBA00022741"/>
    </source>
</evidence>
<gene>
    <name evidence="5" type="ORF">TH63_09750</name>
</gene>
<sequence>MAFLEVTGVGKQVRGEQVLEQISFSQRERQKIAVAGETGSGKSTLLKIIAGLMQPDAGKVMLEGDRVLGPEEKLVAGHPGIAYLSQQFELPAFLRVEQALKYANTLAQEDADELYALCQIDHLLKRRTDELSGGERQRIALARLLLTSPRLLLLDEPFSNLDLGHKRQLKTVVRDLSHSLDISLMLISHDPLDTLSWADSILVLKEGQFQQQGTPAQIYHQPVNEYTAGLFGSYNLLSMSLTIAFTQAQNLAIPKGKRLLVRPEQMLLHPAENGPGLPGKVTSVVFLGSYYELEVVVQKELVTVKVQENSWAKGDKVMVALQPDKVWAL</sequence>
<dbReference type="RefSeq" id="WP_048920783.1">
    <property type="nucleotide sequence ID" value="NZ_CP010777.1"/>
</dbReference>
<keyword evidence="1" id="KW-0813">Transport</keyword>
<dbReference type="Gene3D" id="3.40.50.300">
    <property type="entry name" value="P-loop containing nucleotide triphosphate hydrolases"/>
    <property type="match status" value="1"/>
</dbReference>
<dbReference type="PANTHER" id="PTHR42781:SF4">
    <property type="entry name" value="SPERMIDINE_PUTRESCINE IMPORT ATP-BINDING PROTEIN POTA"/>
    <property type="match status" value="1"/>
</dbReference>
<dbReference type="Gene3D" id="2.40.50.140">
    <property type="entry name" value="Nucleic acid-binding proteins"/>
    <property type="match status" value="1"/>
</dbReference>
<dbReference type="EMBL" id="CP010777">
    <property type="protein sequence ID" value="AKQ45861.1"/>
    <property type="molecule type" value="Genomic_DNA"/>
</dbReference>
<dbReference type="GO" id="GO:0043190">
    <property type="term" value="C:ATP-binding cassette (ABC) transporter complex"/>
    <property type="evidence" value="ECO:0007669"/>
    <property type="project" value="InterPro"/>
</dbReference>
<evidence type="ECO:0000256" key="3">
    <source>
        <dbReference type="ARBA" id="ARBA00022840"/>
    </source>
</evidence>
<dbReference type="InterPro" id="IPR003593">
    <property type="entry name" value="AAA+_ATPase"/>
</dbReference>
<dbReference type="GO" id="GO:0005524">
    <property type="term" value="F:ATP binding"/>
    <property type="evidence" value="ECO:0007669"/>
    <property type="project" value="UniProtKB-KW"/>
</dbReference>
<dbReference type="GO" id="GO:0016887">
    <property type="term" value="F:ATP hydrolysis activity"/>
    <property type="evidence" value="ECO:0007669"/>
    <property type="project" value="InterPro"/>
</dbReference>
<dbReference type="SUPFAM" id="SSF50331">
    <property type="entry name" value="MOP-like"/>
    <property type="match status" value="1"/>
</dbReference>
<evidence type="ECO:0000313" key="6">
    <source>
        <dbReference type="Proteomes" id="UP000036458"/>
    </source>
</evidence>
<evidence type="ECO:0000259" key="4">
    <source>
        <dbReference type="PROSITE" id="PS50893"/>
    </source>
</evidence>
<organism evidence="5 6">
    <name type="scientific">Rufibacter radiotolerans</name>
    <dbReference type="NCBI Taxonomy" id="1379910"/>
    <lineage>
        <taxon>Bacteria</taxon>
        <taxon>Pseudomonadati</taxon>
        <taxon>Bacteroidota</taxon>
        <taxon>Cytophagia</taxon>
        <taxon>Cytophagales</taxon>
        <taxon>Hymenobacteraceae</taxon>
        <taxon>Rufibacter</taxon>
    </lineage>
</organism>
<keyword evidence="3" id="KW-0067">ATP-binding</keyword>
<name>A0A0H4W5Z8_9BACT</name>
<evidence type="ECO:0000256" key="1">
    <source>
        <dbReference type="ARBA" id="ARBA00022448"/>
    </source>
</evidence>
<dbReference type="GO" id="GO:0022857">
    <property type="term" value="F:transmembrane transporter activity"/>
    <property type="evidence" value="ECO:0007669"/>
    <property type="project" value="InterPro"/>
</dbReference>
<dbReference type="InterPro" id="IPR003439">
    <property type="entry name" value="ABC_transporter-like_ATP-bd"/>
</dbReference>
<evidence type="ECO:0000313" key="5">
    <source>
        <dbReference type="EMBL" id="AKQ45861.1"/>
    </source>
</evidence>
<dbReference type="Pfam" id="PF00005">
    <property type="entry name" value="ABC_tran"/>
    <property type="match status" value="1"/>
</dbReference>
<dbReference type="OrthoDB" id="9802264at2"/>
<dbReference type="InterPro" id="IPR017871">
    <property type="entry name" value="ABC_transporter-like_CS"/>
</dbReference>
<dbReference type="InterPro" id="IPR008995">
    <property type="entry name" value="Mo/tungstate-bd_C_term_dom"/>
</dbReference>
<dbReference type="PATRIC" id="fig|1379910.4.peg.2118"/>
<reference evidence="5 6" key="1">
    <citation type="submission" date="2015-01" db="EMBL/GenBank/DDBJ databases">
        <title>Rufibacter sp./DG31D/ whole genome sequencing.</title>
        <authorList>
            <person name="Kim M.K."/>
            <person name="Srinivasan S."/>
            <person name="Lee J.-J."/>
        </authorList>
    </citation>
    <scope>NUCLEOTIDE SEQUENCE [LARGE SCALE GENOMIC DNA]</scope>
    <source>
        <strain evidence="5 6">DG31D</strain>
    </source>
</reference>
<dbReference type="STRING" id="1379910.TH63_09750"/>
<dbReference type="PROSITE" id="PS50893">
    <property type="entry name" value="ABC_TRANSPORTER_2"/>
    <property type="match status" value="1"/>
</dbReference>
<dbReference type="InterPro" id="IPR027417">
    <property type="entry name" value="P-loop_NTPase"/>
</dbReference>
<dbReference type="Proteomes" id="UP000036458">
    <property type="component" value="Chromosome"/>
</dbReference>
<keyword evidence="2" id="KW-0547">Nucleotide-binding</keyword>
<dbReference type="InterPro" id="IPR012340">
    <property type="entry name" value="NA-bd_OB-fold"/>
</dbReference>
<dbReference type="InterPro" id="IPR050093">
    <property type="entry name" value="ABC_SmlMolc_Importer"/>
</dbReference>
<dbReference type="SMART" id="SM00382">
    <property type="entry name" value="AAA"/>
    <property type="match status" value="1"/>
</dbReference>
<protein>
    <submittedName>
        <fullName evidence="5">ABC transporter</fullName>
    </submittedName>
</protein>
<dbReference type="PANTHER" id="PTHR42781">
    <property type="entry name" value="SPERMIDINE/PUTRESCINE IMPORT ATP-BINDING PROTEIN POTA"/>
    <property type="match status" value="1"/>
</dbReference>
<dbReference type="InterPro" id="IPR013611">
    <property type="entry name" value="Transp-assoc_OB_typ2"/>
</dbReference>
<dbReference type="KEGG" id="ruf:TH63_09750"/>
<keyword evidence="6" id="KW-1185">Reference proteome</keyword>
<dbReference type="AlphaFoldDB" id="A0A0H4W5Z8"/>
<accession>A0A0H4W5Z8</accession>
<dbReference type="Pfam" id="PF08402">
    <property type="entry name" value="TOBE_2"/>
    <property type="match status" value="1"/>
</dbReference>
<proteinExistence type="predicted"/>
<dbReference type="SUPFAM" id="SSF52540">
    <property type="entry name" value="P-loop containing nucleoside triphosphate hydrolases"/>
    <property type="match status" value="1"/>
</dbReference>
<dbReference type="PROSITE" id="PS00211">
    <property type="entry name" value="ABC_TRANSPORTER_1"/>
    <property type="match status" value="1"/>
</dbReference>